<accession>B0D5C7</accession>
<evidence type="ECO:0000313" key="2">
    <source>
        <dbReference type="Proteomes" id="UP000001194"/>
    </source>
</evidence>
<dbReference type="OrthoDB" id="5431253at2759"/>
<reference evidence="1 2" key="1">
    <citation type="journal article" date="2008" name="Nature">
        <title>The genome of Laccaria bicolor provides insights into mycorrhizal symbiosis.</title>
        <authorList>
            <person name="Martin F."/>
            <person name="Aerts A."/>
            <person name="Ahren D."/>
            <person name="Brun A."/>
            <person name="Danchin E.G.J."/>
            <person name="Duchaussoy F."/>
            <person name="Gibon J."/>
            <person name="Kohler A."/>
            <person name="Lindquist E."/>
            <person name="Pereda V."/>
            <person name="Salamov A."/>
            <person name="Shapiro H.J."/>
            <person name="Wuyts J."/>
            <person name="Blaudez D."/>
            <person name="Buee M."/>
            <person name="Brokstein P."/>
            <person name="Canbaeck B."/>
            <person name="Cohen D."/>
            <person name="Courty P.E."/>
            <person name="Coutinho P.M."/>
            <person name="Delaruelle C."/>
            <person name="Detter J.C."/>
            <person name="Deveau A."/>
            <person name="DiFazio S."/>
            <person name="Duplessis S."/>
            <person name="Fraissinet-Tachet L."/>
            <person name="Lucic E."/>
            <person name="Frey-Klett P."/>
            <person name="Fourrey C."/>
            <person name="Feussner I."/>
            <person name="Gay G."/>
            <person name="Grimwood J."/>
            <person name="Hoegger P.J."/>
            <person name="Jain P."/>
            <person name="Kilaru S."/>
            <person name="Labbe J."/>
            <person name="Lin Y.C."/>
            <person name="Legue V."/>
            <person name="Le Tacon F."/>
            <person name="Marmeisse R."/>
            <person name="Melayah D."/>
            <person name="Montanini B."/>
            <person name="Muratet M."/>
            <person name="Nehls U."/>
            <person name="Niculita-Hirzel H."/>
            <person name="Oudot-Le Secq M.P."/>
            <person name="Peter M."/>
            <person name="Quesneville H."/>
            <person name="Rajashekar B."/>
            <person name="Reich M."/>
            <person name="Rouhier N."/>
            <person name="Schmutz J."/>
            <person name="Yin T."/>
            <person name="Chalot M."/>
            <person name="Henrissat B."/>
            <person name="Kuees U."/>
            <person name="Lucas S."/>
            <person name="Van de Peer Y."/>
            <person name="Podila G.K."/>
            <person name="Polle A."/>
            <person name="Pukkila P.J."/>
            <person name="Richardson P.M."/>
            <person name="Rouze P."/>
            <person name="Sanders I.R."/>
            <person name="Stajich J.E."/>
            <person name="Tunlid A."/>
            <person name="Tuskan G."/>
            <person name="Grigoriev I.V."/>
        </authorList>
    </citation>
    <scope>NUCLEOTIDE SEQUENCE [LARGE SCALE GENOMIC DNA]</scope>
    <source>
        <strain evidence="2">S238N-H82 / ATCC MYA-4686</strain>
    </source>
</reference>
<proteinExistence type="predicted"/>
<organism evidence="2">
    <name type="scientific">Laccaria bicolor (strain S238N-H82 / ATCC MYA-4686)</name>
    <name type="common">Bicoloured deceiver</name>
    <name type="synonym">Laccaria laccata var. bicolor</name>
    <dbReference type="NCBI Taxonomy" id="486041"/>
    <lineage>
        <taxon>Eukaryota</taxon>
        <taxon>Fungi</taxon>
        <taxon>Dikarya</taxon>
        <taxon>Basidiomycota</taxon>
        <taxon>Agaricomycotina</taxon>
        <taxon>Agaricomycetes</taxon>
        <taxon>Agaricomycetidae</taxon>
        <taxon>Agaricales</taxon>
        <taxon>Agaricineae</taxon>
        <taxon>Hydnangiaceae</taxon>
        <taxon>Laccaria</taxon>
    </lineage>
</organism>
<dbReference type="KEGG" id="lbc:LACBIDRAFT_293669"/>
<name>B0D5C7_LACBS</name>
<evidence type="ECO:0000313" key="1">
    <source>
        <dbReference type="EMBL" id="EDR09751.1"/>
    </source>
</evidence>
<dbReference type="STRING" id="486041.B0D5C7"/>
<sequence length="1034" mass="113574">MATGSVQEIGKDPLYQKRVTTFATTYLLGYRSVFIRPNNNGADTSFENLLPPGTIAVDIPMVKDSPLHIVIHAENIVFARGTKYLYRTKDITISCRSVIFVSHPSDLNTPVTFDLTGEAQSSIPAEPQIADHGTDRVYIVGLERPEAKEYGSDGSKGIDGTDGGTGFAGGKFTFNGDLQLPADAKDLFKIVTTGGKGGKGGNGGQGGTGGNGWRGFGDVPLPERDFRRMLDLLPGRAGGDGGKAGRPGYGGSGGDVNIIWTVNGETPMQDEKFKRFENLFIIQADAGQNGEPGEGGLGGPPGKDCQETLWSEILFSEISPKPVESYVKSKPICRIELGFGCRWDVQFFIDPAAIRGGATGSQGVAAIGVAGAQPSAGKKYSPRQLLMIIERLSFEYFVYFSSQFYHSTENLEAVEKIKSPFGGSLAWISSICDLDANEKNRGTVGPDTLLWKEVHSSFGTLCRRINGMKDIFDCSLISVEQPHLGLWEVESILKNYNDISSRAKVVREYLREGAAKRLEIRVQLKGIAAQVTSELSKRTKAIEDLKLLKDKIVSAKAHVSSKLSALRGKLTDLEDSIRREVNCDVSEILNALGTVSLFFSPHAGPAFAIGAVATMAVAAQKSYAASFESLPTEFGGHIEKSYLYDRIDTLKENSLKLKDDLADTFKKHKEGISDGGLSMIRVQTEKFERMSEEYLTKIKATAPVKTGYQELIDAIQDKNDLLDAYNETYLSISSSDIHIDSYTKNAENLEASTGNFADDELQLIDAFLTRACSDMGQMAIRSLYNAGRVMNCASLSFSRVFTPLATLQSFSGLTPQVLEDAFKVYLLGQDVRNLNDIWTHNPSVGMDNSPPIVMALHAAEYESLFESLRQKHQFTFALNPKNSAKLGFGSDWWDVRLRALEVYLPGAVRIPGQNDDENERPHINLRISTSGKATYLDKEGKTHKFELPQIVMPFRYTYARNSVDGSEDLIGSKPVGGDAFLFSLEPNHQRDYIIQSPFVAWTVNVSDEKQVKVADCKKIIFKFHLTYRARQPKV</sequence>
<gene>
    <name evidence="1" type="ORF">LACBIDRAFT_293669</name>
</gene>
<keyword evidence="2" id="KW-1185">Reference proteome</keyword>
<dbReference type="InParanoid" id="B0D5C7"/>
<dbReference type="GeneID" id="6074878"/>
<protein>
    <submittedName>
        <fullName evidence="1">Predicted protein</fullName>
    </submittedName>
</protein>
<dbReference type="EMBL" id="DS547098">
    <property type="protein sequence ID" value="EDR09751.1"/>
    <property type="molecule type" value="Genomic_DNA"/>
</dbReference>
<dbReference type="RefSeq" id="XP_001879136.1">
    <property type="nucleotide sequence ID" value="XM_001879101.1"/>
</dbReference>
<dbReference type="HOGENOM" id="CLU_293742_0_0_1"/>
<dbReference type="Proteomes" id="UP000001194">
    <property type="component" value="Unassembled WGS sequence"/>
</dbReference>
<dbReference type="AlphaFoldDB" id="B0D5C7"/>